<comment type="caution">
    <text evidence="9">The sequence shown here is derived from an EMBL/GenBank/DDBJ whole genome shotgun (WGS) entry which is preliminary data.</text>
</comment>
<proteinExistence type="inferred from homology"/>
<feature type="chain" id="PRO_5013175096" evidence="6">
    <location>
        <begin position="20"/>
        <end position="3335"/>
    </location>
</feature>
<feature type="domain" description="DUF7507" evidence="8">
    <location>
        <begin position="909"/>
        <end position="1009"/>
    </location>
</feature>
<dbReference type="RefSeq" id="WP_099154221.1">
    <property type="nucleotide sequence ID" value="NZ_PDUD01000041.1"/>
</dbReference>
<comment type="similarity">
    <text evidence="2">Belongs to the serine-aspartate repeat-containing protein (SDr) family.</text>
</comment>
<keyword evidence="3" id="KW-0964">Secreted</keyword>
<feature type="region of interest" description="Disordered" evidence="5">
    <location>
        <begin position="3024"/>
        <end position="3060"/>
    </location>
</feature>
<dbReference type="InterPro" id="IPR055354">
    <property type="entry name" value="DUF7507"/>
</dbReference>
<name>A0A2D0N1U4_FLAN2</name>
<feature type="compositionally biased region" description="Acidic residues" evidence="5">
    <location>
        <begin position="613"/>
        <end position="622"/>
    </location>
</feature>
<protein>
    <submittedName>
        <fullName evidence="9">Uncharacterized protein</fullName>
    </submittedName>
</protein>
<feature type="region of interest" description="Disordered" evidence="5">
    <location>
        <begin position="2260"/>
        <end position="2279"/>
    </location>
</feature>
<feature type="domain" description="DUF7507" evidence="8">
    <location>
        <begin position="1569"/>
        <end position="1669"/>
    </location>
</feature>
<feature type="domain" description="DUF7507" evidence="8">
    <location>
        <begin position="1305"/>
        <end position="1405"/>
    </location>
</feature>
<feature type="domain" description="DUF7507" evidence="8">
    <location>
        <begin position="512"/>
        <end position="612"/>
    </location>
</feature>
<feature type="compositionally biased region" description="Acidic residues" evidence="5">
    <location>
        <begin position="1538"/>
        <end position="1547"/>
    </location>
</feature>
<dbReference type="GO" id="GO:0005576">
    <property type="term" value="C:extracellular region"/>
    <property type="evidence" value="ECO:0007669"/>
    <property type="project" value="UniProtKB-SubCell"/>
</dbReference>
<evidence type="ECO:0000256" key="2">
    <source>
        <dbReference type="ARBA" id="ARBA00007257"/>
    </source>
</evidence>
<gene>
    <name evidence="9" type="ORF">CRP01_32340</name>
</gene>
<feature type="domain" description="DUF7507" evidence="8">
    <location>
        <begin position="1437"/>
        <end position="1537"/>
    </location>
</feature>
<evidence type="ECO:0000256" key="5">
    <source>
        <dbReference type="SAM" id="MobiDB-lite"/>
    </source>
</evidence>
<dbReference type="InterPro" id="IPR033764">
    <property type="entry name" value="Sdr_B"/>
</dbReference>
<feature type="compositionally biased region" description="Acidic residues" evidence="5">
    <location>
        <begin position="1142"/>
        <end position="1151"/>
    </location>
</feature>
<feature type="domain" description="DUF7507" evidence="8">
    <location>
        <begin position="776"/>
        <end position="877"/>
    </location>
</feature>
<evidence type="ECO:0000256" key="3">
    <source>
        <dbReference type="ARBA" id="ARBA00022525"/>
    </source>
</evidence>
<feature type="compositionally biased region" description="Polar residues" evidence="5">
    <location>
        <begin position="3039"/>
        <end position="3050"/>
    </location>
</feature>
<feature type="region of interest" description="Disordered" evidence="5">
    <location>
        <begin position="1391"/>
        <end position="1438"/>
    </location>
</feature>
<dbReference type="SUPFAM" id="SSF49464">
    <property type="entry name" value="Carboxypeptidase regulatory domain-like"/>
    <property type="match status" value="2"/>
</dbReference>
<evidence type="ECO:0000259" key="8">
    <source>
        <dbReference type="Pfam" id="PF24346"/>
    </source>
</evidence>
<feature type="domain" description="DUF7507" evidence="8">
    <location>
        <begin position="644"/>
        <end position="744"/>
    </location>
</feature>
<dbReference type="EMBL" id="PDUD01000041">
    <property type="protein sequence ID" value="PHN02336.1"/>
    <property type="molecule type" value="Genomic_DNA"/>
</dbReference>
<evidence type="ECO:0000313" key="10">
    <source>
        <dbReference type="Proteomes" id="UP000223913"/>
    </source>
</evidence>
<organism evidence="9 10">
    <name type="scientific">Flavilitoribacter nigricans (strain ATCC 23147 / DSM 23189 / NBRC 102662 / NCIMB 1420 / SS-2)</name>
    <name type="common">Lewinella nigricans</name>
    <dbReference type="NCBI Taxonomy" id="1122177"/>
    <lineage>
        <taxon>Bacteria</taxon>
        <taxon>Pseudomonadati</taxon>
        <taxon>Bacteroidota</taxon>
        <taxon>Saprospiria</taxon>
        <taxon>Saprospirales</taxon>
        <taxon>Lewinellaceae</taxon>
        <taxon>Flavilitoribacter</taxon>
    </lineage>
</organism>
<feature type="compositionally biased region" description="Acidic residues" evidence="5">
    <location>
        <begin position="1406"/>
        <end position="1415"/>
    </location>
</feature>
<feature type="region of interest" description="Disordered" evidence="5">
    <location>
        <begin position="995"/>
        <end position="1042"/>
    </location>
</feature>
<feature type="region of interest" description="Disordered" evidence="5">
    <location>
        <begin position="1126"/>
        <end position="1173"/>
    </location>
</feature>
<feature type="region of interest" description="Disordered" evidence="5">
    <location>
        <begin position="1655"/>
        <end position="1693"/>
    </location>
</feature>
<feature type="region of interest" description="Disordered" evidence="5">
    <location>
        <begin position="730"/>
        <end position="777"/>
    </location>
</feature>
<dbReference type="InterPro" id="IPR047589">
    <property type="entry name" value="DUF11_rpt"/>
</dbReference>
<dbReference type="Proteomes" id="UP000223913">
    <property type="component" value="Unassembled WGS sequence"/>
</dbReference>
<feature type="domain" description="DUF7507" evidence="8">
    <location>
        <begin position="2021"/>
        <end position="2125"/>
    </location>
</feature>
<reference evidence="9 10" key="1">
    <citation type="submission" date="2017-10" db="EMBL/GenBank/DDBJ databases">
        <title>The draft genome sequence of Lewinella nigricans NBRC 102662.</title>
        <authorList>
            <person name="Wang K."/>
        </authorList>
    </citation>
    <scope>NUCLEOTIDE SEQUENCE [LARGE SCALE GENOMIC DNA]</scope>
    <source>
        <strain evidence="9 10">NBRC 102662</strain>
    </source>
</reference>
<feature type="region of interest" description="Disordered" evidence="5">
    <location>
        <begin position="2912"/>
        <end position="2931"/>
    </location>
</feature>
<feature type="region of interest" description="Disordered" evidence="5">
    <location>
        <begin position="1259"/>
        <end position="1306"/>
    </location>
</feature>
<dbReference type="PANTHER" id="PTHR36108:SF13">
    <property type="entry name" value="COLOSSIN-B-RELATED"/>
    <property type="match status" value="1"/>
</dbReference>
<dbReference type="SMART" id="SM00710">
    <property type="entry name" value="PbH1"/>
    <property type="match status" value="21"/>
</dbReference>
<feature type="domain" description="DUF7507" evidence="8">
    <location>
        <begin position="233"/>
        <end position="358"/>
    </location>
</feature>
<comment type="subcellular location">
    <subcellularLocation>
        <location evidence="1">Secreted</location>
    </subcellularLocation>
</comment>
<feature type="compositionally biased region" description="Acidic residues" evidence="5">
    <location>
        <begin position="481"/>
        <end position="490"/>
    </location>
</feature>
<evidence type="ECO:0000259" key="7">
    <source>
        <dbReference type="Pfam" id="PF17210"/>
    </source>
</evidence>
<sequence>MKKLLLLFTAICLVSGLFAQRTLEWSIGEIDITCGEQIQICYPLLVAIDDGSQSPELSTSTMRIFYDAGYLTNLSVTNVETGYTINGFNESADVYGGVFNFTGGGGIFAQFDLISDNSANAINLTATPTHVLDFCFTVDPAATFPLCAPIVFDNNHCGWDAGIAQDDGYLVNDAGIVGTYFLNADYSDVILADDEVINYLWEENPGFDCRVDALADNVGMTSSTGCIEDACNAAISIVKTSDLDLGADGVASVGDIITYTYTVINTGPATLYDVTVDENAGSFTGTGLLPAPGSENITVNGGSSSDAVTDASIDVLSPGDEAEFTATYAITQADIDAGSVTNQATATGTPLGADPVTDDSDDNSPLENDPTVTTVPSAGSIDVTKTDVLDLGADGVATVGDVITYSFVITNTGNVTLDNIVLSDADVTLDCDLTGIVLAPGQNTTCSGTYMITQADIDAGIHVNSATVDADDPNNTNVTDTSDDPDDTENVDPNGDGNPDDPTDTPLPSAGSIDVTKTDVLDLGADGVATVGDVITYTFVITNTGNVTLDNIVLTDADVTLDCDLTGVVLAPGQNTTCSGTYMITQADIDAGIHVNSATVDADDPNNTNVTDTSDDPDDTENVDPNGDGNPDDPTDTPLPSAGSIDVTKTDVLDLGADGVATVGDVITYSFVITNTGNVTLDNIVLSDADVTLDCDLTGVVLAPGQNTTCSGTYMITQADIDAGIHVNSATVDADDPNDNNVTDTSDDPDDTENVDPNGDGNPDDPTDTPLPSAGSIDVTKTDVLDLGADGVATVGDVITYTFVITNTGNVTLDNIVLTDADVTLDCDLTGVVLAPGQNTTCSGTYMITQADIDAGIHVNSATVDADDPNNNNNVTDTSDDPDDTENVDPNGDGNPDDPTDTPLPSAGSIDVTKTDVLDLGADGVATVGDVITYSFVITNTGNVTLDNIVLSDADVTLDCDLTGVVLAPGQNTTCSGTYMITQADIDAGIHVNSATVDADDPNNTNVTDTSDDPDDTENVDPNGDGNPDDPTDTPLPSAGSIDVTKTDVLDLGADGVATVGDVITYSFVITNTGNVTLDNIVLTDADVTLDCDLTGVVLAPGQDVTCSGTYLITQADIDEGIHVNSATVDSDDPNNTNVTDTSDDPDDTENVDPNGDGNPDDPTDTPLPSAGSINVTKTDALDLGADGVATVGDVITYSFVITNTGNVTLDNIVLSDADVTLNCDLTGVVLAPGENTTCSGTYMITQADIDAGIHVNSATVDADDPNNTNVTDTSDDPDDTENVDPNGDGNPDDPTDTPLPSAGSIDVTKTDVLDLGADGVATVGDVITYSFVITNTGNVTLDNIVLSDADVTLDCDLTGVVLAPGQDVTCSGTYMITQADIDAGIHVNSATVDADDPNDNNVTDTSDDPDDTENVDPNGDGNPDDPTDTPLPSAGSIDITKTDVLDLGADGVATVGDVITYSFVITNTGNVTLDNIVLSDADVTLDCDLTGVVLAPGQDVTCSGTYMITQADIDAGIHVNSATVDADDPNNTNVTDTSDDPDDTENVDPNGDGNPDDPTDTPLPSAGSIDVTKTDVLDLGADGVATVGDVITYSFVITNTGNVTLDNIVLSDADVTLDCDLTGVVLAPGQNTTCSGTYMITQADIDAGIHVNSATVDADDPNDNNVTDSSDDPDDTENVDPNGDGNPDDPTETIICPVIEQIVATDPVDCDSPTGRIEINASGANLLYSINGGASFSTSSVFIGLEAGTYDIVVKSDDCETDGGQVVLTAPGNPSFVSANTINPDDCDSPTGSITITSDTPVADTEYSIDGGVTWQSSNTFTGLIAGYYEVFVRNNDGTCATAGPVIVLTQPNEPILLYTTTTNPTTCDGDNGTITVVGSGGEPPYQFSKDGGANWTIDTTEFTFTGLTAGDYQIAIRNSNGTCEIDPLLLTLDDIDKPTIVDYDLERAMCLSGGSATLYVDGGEILGSYRYSTDGVTWTAGGHMFVFSDLGPGTHTLYVQNGDGSCTVALDITILSECLELEKTADPLADTNGDGLIGGVGDVITYSFTVTNTGDVPLTSVNIVDNTAGVFVANSFAGTLNPGESYSGAIAQHTITAADVANGSFLNQATVSGQNPENQPVDDLSDDPTDPTNNDPDGDGEPDDPTIVYLPGSISGTVTDENGDGIAGVVIELWEDTNGDGTPDTNTGLTATTDANGDYVFLNVFAGDYVIVEQQPADYTTVSDGDATPDAGGDQANVSTTDNLIPVSVAPGEADADNDFAEDGNPGSISGTVTDENGDGIAGVVIELWEDTDGDGTPDTNTGLTATTDANGDYLFLNVDNGDYVLVEQQPADYTSVSDEDTIDDGDPFDTDATVDNQIPVTVAPGEADTGNDFADAGNPGSISGTVTDENGDGIAGVVIELWEDTDGDGTPDSNTGLTATTDANGDYLFPNVDNGDYVVIEQQPADYTTVSDGDATPDAGGDQANVSTTDNLIPVSVAPGEADADNDFADAGNPGSISGTVTDENGDGIAGVVIELWEDTDGNGTPDTNTGLTATTDANGDYLFPNVDNGDYVLVEQQPADYTSVSDEDTIDDGDPFDTDATVDNQIPVSVAPGEADAGNDFAEDGNPGSISGTVTDENGDGIAGVVIELWEDTDGNGTPDTNTGLTATTDANGDYLFPNVDNGDYVVIEQQPADYTTVSDGDTTPDAGGDQANVSTTDNLIPVSVAPGEADADNDFAEDGNPGSISGTVTDENGDGIAGVVIELWEDTDGDGTPDTNTGLTATTDANGDYLFPNVDNGDYVLVEQQPADYTSVSDEDTIDDGDPFDTDATVDNQIPVTVAPGEADAGNDFAEDGNPGSISGTVTDENGDGIAGVVIELWEDTDGDGTPDTNTGLTATTDANGDYLFPNVDNGDYVVIEQQPADYTTVSDGDATPDAGGDQTNVSTTDNLIPVSVAPGEADADNDFAEDGNPGSISGTVTDENGDGIAGVVIELWEDTDGDGTPDTNTGLTATTDVNGDYLFPSVDNGDYVVIELQPDNYSSISDGDATPDAGGDQVNTSQTDNQIPVSVAPGEADADNDFSEELDCIEFELWVYLEGSLIVPQTAEYQVPMRTTLNDSRLLPGQYSANPFTGNIYTAPLGTSGQVFNVGPWNYDGGEGLLYDSGGSSANADAGYPSTVTDWVLVSLRTNPEDGSEAICQRAALLHNDGRIEFVGDDCCKLDPGQSYYIVVEHRNHLIVMSHEAVPIVNGKITYDFRDKQSYVNDPFNSGSFIGQKEVLPGVFAMFAGNGDQTETINSDTDINASDFAKWLNNGPQNRTFNLVDYNMDGDVSALDFDLWQSNSPGFTSVKRD</sequence>
<feature type="region of interest" description="Disordered" evidence="5">
    <location>
        <begin position="2940"/>
        <end position="2966"/>
    </location>
</feature>
<feature type="compositionally biased region" description="Polar residues" evidence="5">
    <location>
        <begin position="2111"/>
        <end position="2120"/>
    </location>
</feature>
<feature type="compositionally biased region" description="Acidic residues" evidence="5">
    <location>
        <begin position="745"/>
        <end position="754"/>
    </location>
</feature>
<dbReference type="Pfam" id="PF17210">
    <property type="entry name" value="SdrD_B"/>
    <property type="match status" value="1"/>
</dbReference>
<feature type="region of interest" description="Disordered" evidence="5">
    <location>
        <begin position="2601"/>
        <end position="2623"/>
    </location>
</feature>
<dbReference type="SUPFAM" id="SSF49478">
    <property type="entry name" value="Cna protein B-type domain"/>
    <property type="match status" value="6"/>
</dbReference>
<dbReference type="Pfam" id="PF24346">
    <property type="entry name" value="DUF7507"/>
    <property type="match status" value="12"/>
</dbReference>
<dbReference type="InterPro" id="IPR013783">
    <property type="entry name" value="Ig-like_fold"/>
</dbReference>
<keyword evidence="4 6" id="KW-0732">Signal</keyword>
<feature type="compositionally biased region" description="Acidic residues" evidence="5">
    <location>
        <begin position="1010"/>
        <end position="1019"/>
    </location>
</feature>
<feature type="region of interest" description="Disordered" evidence="5">
    <location>
        <begin position="342"/>
        <end position="371"/>
    </location>
</feature>
<keyword evidence="10" id="KW-1185">Reference proteome</keyword>
<dbReference type="InterPro" id="IPR008969">
    <property type="entry name" value="CarboxyPept-like_regulatory"/>
</dbReference>
<feature type="compositionally biased region" description="Acidic residues" evidence="5">
    <location>
        <begin position="1274"/>
        <end position="1283"/>
    </location>
</feature>
<dbReference type="PANTHER" id="PTHR36108">
    <property type="entry name" value="COLOSSIN-B-RELATED"/>
    <property type="match status" value="1"/>
</dbReference>
<feature type="compositionally biased region" description="Polar residues" evidence="5">
    <location>
        <begin position="1126"/>
        <end position="1141"/>
    </location>
</feature>
<dbReference type="InterPro" id="IPR006626">
    <property type="entry name" value="PbH1"/>
</dbReference>
<feature type="region of interest" description="Disordered" evidence="5">
    <location>
        <begin position="1523"/>
        <end position="1570"/>
    </location>
</feature>
<feature type="region of interest" description="Disordered" evidence="5">
    <location>
        <begin position="2453"/>
        <end position="2473"/>
    </location>
</feature>
<feature type="domain" description="DUF7507" evidence="8">
    <location>
        <begin position="1041"/>
        <end position="1141"/>
    </location>
</feature>
<evidence type="ECO:0000256" key="1">
    <source>
        <dbReference type="ARBA" id="ARBA00004613"/>
    </source>
</evidence>
<feature type="region of interest" description="Disordered" evidence="5">
    <location>
        <begin position="466"/>
        <end position="513"/>
    </location>
</feature>
<dbReference type="Gene3D" id="2.60.40.10">
    <property type="entry name" value="Immunoglobulins"/>
    <property type="match status" value="8"/>
</dbReference>
<evidence type="ECO:0000256" key="6">
    <source>
        <dbReference type="SAM" id="SignalP"/>
    </source>
</evidence>
<feature type="signal peptide" evidence="6">
    <location>
        <begin position="1"/>
        <end position="19"/>
    </location>
</feature>
<feature type="region of interest" description="Disordered" evidence="5">
    <location>
        <begin position="2111"/>
        <end position="2164"/>
    </location>
</feature>
<dbReference type="NCBIfam" id="TIGR01451">
    <property type="entry name" value="B_ant_repeat"/>
    <property type="match status" value="11"/>
</dbReference>
<dbReference type="OrthoDB" id="599464at2"/>
<accession>A0A2D0N1U4</accession>
<feature type="domain" description="DUF7507" evidence="8">
    <location>
        <begin position="1173"/>
        <end position="1273"/>
    </location>
</feature>
<feature type="compositionally biased region" description="Acidic residues" evidence="5">
    <location>
        <begin position="1670"/>
        <end position="1679"/>
    </location>
</feature>
<feature type="domain" description="DUF7507" evidence="8">
    <location>
        <begin position="380"/>
        <end position="480"/>
    </location>
</feature>
<evidence type="ECO:0000313" key="9">
    <source>
        <dbReference type="EMBL" id="PHN02336.1"/>
    </source>
</evidence>
<feature type="compositionally biased region" description="Acidic residues" evidence="5">
    <location>
        <begin position="878"/>
        <end position="887"/>
    </location>
</feature>
<feature type="region of interest" description="Disordered" evidence="5">
    <location>
        <begin position="2682"/>
        <end position="2738"/>
    </location>
</feature>
<feature type="region of interest" description="Disordered" evidence="5">
    <location>
        <begin position="862"/>
        <end position="910"/>
    </location>
</feature>
<feature type="domain" description="SD-repeat containing protein B" evidence="7">
    <location>
        <begin position="2160"/>
        <end position="2262"/>
    </location>
</feature>
<dbReference type="Pfam" id="PF13620">
    <property type="entry name" value="CarboxypepD_reg"/>
    <property type="match status" value="6"/>
</dbReference>
<evidence type="ECO:0000256" key="4">
    <source>
        <dbReference type="ARBA" id="ARBA00022729"/>
    </source>
</evidence>
<feature type="region of interest" description="Disordered" evidence="5">
    <location>
        <begin position="598"/>
        <end position="645"/>
    </location>
</feature>